<feature type="non-terminal residue" evidence="2">
    <location>
        <position position="266"/>
    </location>
</feature>
<keyword evidence="3" id="KW-1185">Reference proteome</keyword>
<reference evidence="2" key="1">
    <citation type="submission" date="2023-10" db="EMBL/GenBank/DDBJ databases">
        <authorList>
            <person name="Chen Y."/>
            <person name="Shah S."/>
            <person name="Dougan E. K."/>
            <person name="Thang M."/>
            <person name="Chan C."/>
        </authorList>
    </citation>
    <scope>NUCLEOTIDE SEQUENCE [LARGE SCALE GENOMIC DNA]</scope>
</reference>
<dbReference type="EMBL" id="CAUYUJ010016244">
    <property type="protein sequence ID" value="CAK0863271.1"/>
    <property type="molecule type" value="Genomic_DNA"/>
</dbReference>
<evidence type="ECO:0000256" key="1">
    <source>
        <dbReference type="SAM" id="MobiDB-lite"/>
    </source>
</evidence>
<name>A0ABN9UTV9_9DINO</name>
<feature type="non-terminal residue" evidence="2">
    <location>
        <position position="1"/>
    </location>
</feature>
<gene>
    <name evidence="2" type="ORF">PCOR1329_LOCUS51467</name>
</gene>
<dbReference type="Proteomes" id="UP001189429">
    <property type="component" value="Unassembled WGS sequence"/>
</dbReference>
<accession>A0ABN9UTV9</accession>
<feature type="compositionally biased region" description="Low complexity" evidence="1">
    <location>
        <begin position="14"/>
        <end position="41"/>
    </location>
</feature>
<feature type="region of interest" description="Disordered" evidence="1">
    <location>
        <begin position="1"/>
        <end position="152"/>
    </location>
</feature>
<feature type="compositionally biased region" description="Basic residues" evidence="1">
    <location>
        <begin position="124"/>
        <end position="133"/>
    </location>
</feature>
<protein>
    <submittedName>
        <fullName evidence="2">Uncharacterized protein</fullName>
    </submittedName>
</protein>
<evidence type="ECO:0000313" key="3">
    <source>
        <dbReference type="Proteomes" id="UP001189429"/>
    </source>
</evidence>
<sequence length="266" mass="27884">ASAEPRRRGHVGARARLAEAAAAPTASSGWARRATSAAPSSRLERRLAAGRAGGGARGLRPRGLRHCRSAPLRRRRRRRRRAGRRDALGALPGRPAQLPRAHEGGHLRRAGGAGRPAGAAAGRPGRRAGHRRGSPLPVRSGERDPGGPRVPRVVLRGGRVRLAQHGRRPAWPARRTAEDDSGPAGLLAGVPLCLPVLRSVHLGVSGGFDASSTGALAEGKLRELAGAAHHAVHELLSGACPVTGAVQQRCRCRHERRHVVSGVVPV</sequence>
<comment type="caution">
    <text evidence="2">The sequence shown here is derived from an EMBL/GenBank/DDBJ whole genome shotgun (WGS) entry which is preliminary data.</text>
</comment>
<feature type="compositionally biased region" description="Basic residues" evidence="1">
    <location>
        <begin position="59"/>
        <end position="83"/>
    </location>
</feature>
<evidence type="ECO:0000313" key="2">
    <source>
        <dbReference type="EMBL" id="CAK0863271.1"/>
    </source>
</evidence>
<organism evidence="2 3">
    <name type="scientific">Prorocentrum cordatum</name>
    <dbReference type="NCBI Taxonomy" id="2364126"/>
    <lineage>
        <taxon>Eukaryota</taxon>
        <taxon>Sar</taxon>
        <taxon>Alveolata</taxon>
        <taxon>Dinophyceae</taxon>
        <taxon>Prorocentrales</taxon>
        <taxon>Prorocentraceae</taxon>
        <taxon>Prorocentrum</taxon>
    </lineage>
</organism>
<proteinExistence type="predicted"/>